<evidence type="ECO:0000313" key="2">
    <source>
        <dbReference type="EMBL" id="CAB4264270.1"/>
    </source>
</evidence>
<reference evidence="2 3" key="1">
    <citation type="submission" date="2020-05" db="EMBL/GenBank/DDBJ databases">
        <authorList>
            <person name="Campoy J."/>
            <person name="Schneeberger K."/>
            <person name="Spophaly S."/>
        </authorList>
    </citation>
    <scope>NUCLEOTIDE SEQUENCE [LARGE SCALE GENOMIC DNA]</scope>
    <source>
        <strain evidence="2">PruArmRojPasFocal</strain>
    </source>
</reference>
<evidence type="ECO:0000259" key="1">
    <source>
        <dbReference type="Pfam" id="PF14576"/>
    </source>
</evidence>
<organism evidence="2 3">
    <name type="scientific">Prunus armeniaca</name>
    <name type="common">Apricot</name>
    <name type="synonym">Armeniaca vulgaris</name>
    <dbReference type="NCBI Taxonomy" id="36596"/>
    <lineage>
        <taxon>Eukaryota</taxon>
        <taxon>Viridiplantae</taxon>
        <taxon>Streptophyta</taxon>
        <taxon>Embryophyta</taxon>
        <taxon>Tracheophyta</taxon>
        <taxon>Spermatophyta</taxon>
        <taxon>Magnoliopsida</taxon>
        <taxon>eudicotyledons</taxon>
        <taxon>Gunneridae</taxon>
        <taxon>Pentapetalae</taxon>
        <taxon>rosids</taxon>
        <taxon>fabids</taxon>
        <taxon>Rosales</taxon>
        <taxon>Rosaceae</taxon>
        <taxon>Amygdaloideae</taxon>
        <taxon>Amygdaleae</taxon>
        <taxon>Prunus</taxon>
    </lineage>
</organism>
<name>A0A6J5TJW4_PRUAR</name>
<dbReference type="InterPro" id="IPR027942">
    <property type="entry name" value="SEO_N"/>
</dbReference>
<dbReference type="Proteomes" id="UP000507222">
    <property type="component" value="Unassembled WGS sequence"/>
</dbReference>
<proteinExistence type="predicted"/>
<dbReference type="AlphaFoldDB" id="A0A6J5TJW4"/>
<dbReference type="PANTHER" id="PTHR33232">
    <property type="entry name" value="PROTEIN SIEVE ELEMENT OCCLUSION B-LIKE"/>
    <property type="match status" value="1"/>
</dbReference>
<dbReference type="EMBL" id="CAEKDK010000001">
    <property type="protein sequence ID" value="CAB4264270.1"/>
    <property type="molecule type" value="Genomic_DNA"/>
</dbReference>
<dbReference type="Pfam" id="PF14576">
    <property type="entry name" value="SEO_N"/>
    <property type="match status" value="2"/>
</dbReference>
<protein>
    <recommendedName>
        <fullName evidence="1">Sieve element occlusion N-terminal domain-containing protein</fullName>
    </recommendedName>
</protein>
<sequence>MTSHPKLFISSNTYFSTEKTHVCNMEFGSQEPLGQTFCKISHEILCKCCDEGNLHTRTMLLFDLLGNYKWGSKVALVLASFVASFGEFRLLMQLYSSSPSISVAMLKQLPADSSPLKPQFKALSLLVNAMVAVTKCIIKFEKLPLSHEEVILICSSQITDSTAMKSEQYSDSTKIVSWELLSLVYQLRSIYSDLRQQVEVCHQQTETKLYQKLLDIFKETQVNNQEVIRLLFALRDDLPLKD</sequence>
<gene>
    <name evidence="2" type="ORF">CURHAP_LOCUS5980</name>
</gene>
<dbReference type="PANTHER" id="PTHR33232:SF11">
    <property type="entry name" value="PROTEIN SIEVE ELEMENT OCCLUSION C"/>
    <property type="match status" value="1"/>
</dbReference>
<evidence type="ECO:0000313" key="3">
    <source>
        <dbReference type="Proteomes" id="UP000507222"/>
    </source>
</evidence>
<dbReference type="GO" id="GO:0010088">
    <property type="term" value="P:phloem development"/>
    <property type="evidence" value="ECO:0007669"/>
    <property type="project" value="InterPro"/>
</dbReference>
<feature type="domain" description="Sieve element occlusion N-terminal" evidence="1">
    <location>
        <begin position="151"/>
        <end position="220"/>
    </location>
</feature>
<dbReference type="InterPro" id="IPR039299">
    <property type="entry name" value="SEOA"/>
</dbReference>
<accession>A0A6J5TJW4</accession>
<feature type="domain" description="Sieve element occlusion N-terminal" evidence="1">
    <location>
        <begin position="30"/>
        <end position="147"/>
    </location>
</feature>